<dbReference type="PANTHER" id="PTHR43157">
    <property type="entry name" value="PHOSPHATIDYLINOSITOL-GLYCAN BIOSYNTHESIS CLASS F PROTEIN-RELATED"/>
    <property type="match status" value="1"/>
</dbReference>
<keyword evidence="2" id="KW-0472">Membrane</keyword>
<keyword evidence="1" id="KW-0560">Oxidoreductase</keyword>
<accession>A0ABP1S718</accession>
<protein>
    <recommendedName>
        <fullName evidence="5">Dehydrogenase/reductase SDR family member on chromosome X</fullName>
    </recommendedName>
</protein>
<dbReference type="PANTHER" id="PTHR43157:SF31">
    <property type="entry name" value="PHOSPHATIDYLINOSITOL-GLYCAN BIOSYNTHESIS CLASS F PROTEIN"/>
    <property type="match status" value="1"/>
</dbReference>
<comment type="caution">
    <text evidence="3">The sequence shown here is derived from an EMBL/GenBank/DDBJ whole genome shotgun (WGS) entry which is preliminary data.</text>
</comment>
<keyword evidence="2" id="KW-0812">Transmembrane</keyword>
<name>A0ABP1S718_9HEXA</name>
<sequence>MSSKPTSIKSVPPGAWYKRLLAYLFYDCIYFWIVFLVAAWKEISARPPKLDTSNLPKRTGDVAVITGGPRGIAAGIVKRLVELDFTIVMGARNIKESQRRLDELAKSNPSLSFKNVIILEMELMSLSSVKKFANEVLSKYPRIHLMLCNAAIMKVPYQVTEDGFESTFQVNYLSDFLLTHLLLDRLKATARSTGSPCQIIYSSSMIYPFAKVDFNELETSTVYTPLKAYFPTKLYQVMSMLALERRLVEEDAQVHCYAVHPGMIPTDVLADLVGDFLDRNLKRIMRTIENGADTILWPAFCADYQHRGGLYMEHGSSIPIAKSASDKKAQATLFAKSQELVSAFL</sequence>
<evidence type="ECO:0000256" key="2">
    <source>
        <dbReference type="SAM" id="Phobius"/>
    </source>
</evidence>
<keyword evidence="2" id="KW-1133">Transmembrane helix</keyword>
<evidence type="ECO:0000313" key="3">
    <source>
        <dbReference type="EMBL" id="CAL8144831.1"/>
    </source>
</evidence>
<dbReference type="Pfam" id="PF00106">
    <property type="entry name" value="adh_short"/>
    <property type="match status" value="1"/>
</dbReference>
<dbReference type="Proteomes" id="UP001642540">
    <property type="component" value="Unassembled WGS sequence"/>
</dbReference>
<dbReference type="PRINTS" id="PR00081">
    <property type="entry name" value="GDHRDH"/>
</dbReference>
<feature type="transmembrane region" description="Helical" evidence="2">
    <location>
        <begin position="20"/>
        <end position="40"/>
    </location>
</feature>
<dbReference type="Gene3D" id="3.40.50.720">
    <property type="entry name" value="NAD(P)-binding Rossmann-like Domain"/>
    <property type="match status" value="1"/>
</dbReference>
<dbReference type="InterPro" id="IPR002347">
    <property type="entry name" value="SDR_fam"/>
</dbReference>
<dbReference type="SUPFAM" id="SSF51735">
    <property type="entry name" value="NAD(P)-binding Rossmann-fold domains"/>
    <property type="match status" value="1"/>
</dbReference>
<evidence type="ECO:0000256" key="1">
    <source>
        <dbReference type="ARBA" id="ARBA00023002"/>
    </source>
</evidence>
<evidence type="ECO:0008006" key="5">
    <source>
        <dbReference type="Google" id="ProtNLM"/>
    </source>
</evidence>
<evidence type="ECO:0000313" key="4">
    <source>
        <dbReference type="Proteomes" id="UP001642540"/>
    </source>
</evidence>
<organism evidence="3 4">
    <name type="scientific">Orchesella dallaii</name>
    <dbReference type="NCBI Taxonomy" id="48710"/>
    <lineage>
        <taxon>Eukaryota</taxon>
        <taxon>Metazoa</taxon>
        <taxon>Ecdysozoa</taxon>
        <taxon>Arthropoda</taxon>
        <taxon>Hexapoda</taxon>
        <taxon>Collembola</taxon>
        <taxon>Entomobryomorpha</taxon>
        <taxon>Entomobryoidea</taxon>
        <taxon>Orchesellidae</taxon>
        <taxon>Orchesellinae</taxon>
        <taxon>Orchesella</taxon>
    </lineage>
</organism>
<reference evidence="3 4" key="1">
    <citation type="submission" date="2024-08" db="EMBL/GenBank/DDBJ databases">
        <authorList>
            <person name="Cucini C."/>
            <person name="Frati F."/>
        </authorList>
    </citation>
    <scope>NUCLEOTIDE SEQUENCE [LARGE SCALE GENOMIC DNA]</scope>
</reference>
<dbReference type="InterPro" id="IPR036291">
    <property type="entry name" value="NAD(P)-bd_dom_sf"/>
</dbReference>
<gene>
    <name evidence="3" type="ORF">ODALV1_LOCUS30312</name>
</gene>
<dbReference type="EMBL" id="CAXLJM020000161">
    <property type="protein sequence ID" value="CAL8144831.1"/>
    <property type="molecule type" value="Genomic_DNA"/>
</dbReference>
<proteinExistence type="predicted"/>
<keyword evidence="4" id="KW-1185">Reference proteome</keyword>